<gene>
    <name evidence="3" type="ORF">SSGG_06898</name>
</gene>
<protein>
    <recommendedName>
        <fullName evidence="2">Amidohydrolase-related domain-containing protein</fullName>
    </recommendedName>
</protein>
<sequence length="196" mass="21192">MSHPYAARAPGVVSDRDADAAGRGHRPEVQHGEGCEVDVLALAADRRQQGVSYTVHRTLAFIEDEEERFAVILTPPEGKTWWTPDDARRHMGNQVETPVSPREKISAIHSRLRRTCFRLCRPTLTWGCRTVSIIDVATSQAAGALGLGDVTGKVAPGHCADLLLVDGDPLLDLSALSRVQAVFASGLRHEPNGTGQ</sequence>
<reference evidence="4" key="2">
    <citation type="submission" date="2008-12" db="EMBL/GenBank/DDBJ databases">
        <title>Annotation of Streptomyces roseosporus strain NRRL 15998.</title>
        <authorList>
            <consortium name="The Broad Institute Genome Sequencing Platform"/>
            <consortium name="Broad Institute Microbial Sequencing Center"/>
            <person name="Fischbach M."/>
            <person name="Ward D."/>
            <person name="Young S."/>
            <person name="Kodira C.D."/>
            <person name="Zeng Q."/>
            <person name="Koehrsen M."/>
            <person name="Godfrey P."/>
            <person name="Alvarado L."/>
            <person name="Berlin A.M."/>
            <person name="Borenstein D."/>
            <person name="Chen Z."/>
            <person name="Engels R."/>
            <person name="Freedman E."/>
            <person name="Gellesch M."/>
            <person name="Goldberg J."/>
            <person name="Griggs A."/>
            <person name="Gujja S."/>
            <person name="Heiman D.I."/>
            <person name="Hepburn T.A."/>
            <person name="Howarth C."/>
            <person name="Jen D."/>
            <person name="Larson L."/>
            <person name="Lewis B."/>
            <person name="Mehta T."/>
            <person name="Park D."/>
            <person name="Pearson M."/>
            <person name="Roberts A."/>
            <person name="Saif S."/>
            <person name="Shea T.D."/>
            <person name="Shenoy N."/>
            <person name="Sisk P."/>
            <person name="Stolte C."/>
            <person name="Sykes S.N."/>
            <person name="Walk T."/>
            <person name="White J."/>
            <person name="Yandava C."/>
            <person name="Straight P."/>
            <person name="Clardy J."/>
            <person name="Hung D."/>
            <person name="Kolter R."/>
            <person name="Mekalanos J."/>
            <person name="Walker S."/>
            <person name="Walsh C.T."/>
            <person name="Wieland B.L.C."/>
            <person name="Ilzarbe M."/>
            <person name="Galagan J."/>
            <person name="Nusbaum C."/>
            <person name="Birren B."/>
        </authorList>
    </citation>
    <scope>NUCLEOTIDE SEQUENCE [LARGE SCALE GENOMIC DNA]</scope>
    <source>
        <strain evidence="4">NRRL 15998</strain>
    </source>
</reference>
<dbReference type="InterPro" id="IPR045683">
    <property type="entry name" value="DUF6192"/>
</dbReference>
<dbReference type="Pfam" id="PF19691">
    <property type="entry name" value="DUF6192"/>
    <property type="match status" value="1"/>
</dbReference>
<evidence type="ECO:0000313" key="3">
    <source>
        <dbReference type="EMBL" id="EFE79531.2"/>
    </source>
</evidence>
<feature type="region of interest" description="Disordered" evidence="1">
    <location>
        <begin position="1"/>
        <end position="30"/>
    </location>
</feature>
<dbReference type="Pfam" id="PF01979">
    <property type="entry name" value="Amidohydro_1"/>
    <property type="match status" value="1"/>
</dbReference>
<dbReference type="InterPro" id="IPR011059">
    <property type="entry name" value="Metal-dep_hydrolase_composite"/>
</dbReference>
<proteinExistence type="predicted"/>
<dbReference type="SUPFAM" id="SSF51338">
    <property type="entry name" value="Composite domain of metallo-dependent hydrolases"/>
    <property type="match status" value="1"/>
</dbReference>
<name>D6AMQ2_STRFL</name>
<dbReference type="EMBL" id="DS999644">
    <property type="protein sequence ID" value="EFE79531.2"/>
    <property type="molecule type" value="Genomic_DNA"/>
</dbReference>
<dbReference type="Gene3D" id="2.30.40.10">
    <property type="entry name" value="Urease, subunit C, domain 1"/>
    <property type="match status" value="1"/>
</dbReference>
<feature type="compositionally biased region" description="Basic and acidic residues" evidence="1">
    <location>
        <begin position="14"/>
        <end position="30"/>
    </location>
</feature>
<dbReference type="PANTHER" id="PTHR43135:SF3">
    <property type="entry name" value="ALPHA-D-RIBOSE 1-METHYLPHOSPHONATE 5-TRIPHOSPHATE DIPHOSPHATASE"/>
    <property type="match status" value="1"/>
</dbReference>
<dbReference type="Gene3D" id="3.20.20.140">
    <property type="entry name" value="Metal-dependent hydrolases"/>
    <property type="match status" value="1"/>
</dbReference>
<dbReference type="PANTHER" id="PTHR43135">
    <property type="entry name" value="ALPHA-D-RIBOSE 1-METHYLPHOSPHONATE 5-TRIPHOSPHATE DIPHOSPHATASE"/>
    <property type="match status" value="1"/>
</dbReference>
<evidence type="ECO:0000256" key="1">
    <source>
        <dbReference type="SAM" id="MobiDB-lite"/>
    </source>
</evidence>
<feature type="domain" description="Amidohydrolase-related" evidence="2">
    <location>
        <begin position="127"/>
        <end position="186"/>
    </location>
</feature>
<dbReference type="InterPro" id="IPR006680">
    <property type="entry name" value="Amidohydro-rel"/>
</dbReference>
<dbReference type="AlphaFoldDB" id="D6AMQ2"/>
<dbReference type="Proteomes" id="UP000003986">
    <property type="component" value="Unassembled WGS sequence"/>
</dbReference>
<evidence type="ECO:0000259" key="2">
    <source>
        <dbReference type="Pfam" id="PF01979"/>
    </source>
</evidence>
<reference evidence="4" key="1">
    <citation type="submission" date="2008-10" db="EMBL/GenBank/DDBJ databases">
        <authorList>
            <person name="Molnar K."/>
        </authorList>
    </citation>
    <scope>NUCLEOTIDE SEQUENCE [LARGE SCALE GENOMIC DNA]</scope>
    <source>
        <strain evidence="4">NRRL 15998</strain>
    </source>
</reference>
<evidence type="ECO:0000313" key="4">
    <source>
        <dbReference type="Proteomes" id="UP000003986"/>
    </source>
</evidence>
<dbReference type="GO" id="GO:0016810">
    <property type="term" value="F:hydrolase activity, acting on carbon-nitrogen (but not peptide) bonds"/>
    <property type="evidence" value="ECO:0007669"/>
    <property type="project" value="InterPro"/>
</dbReference>
<dbReference type="InterPro" id="IPR051781">
    <property type="entry name" value="Metallo-dep_Hydrolase"/>
</dbReference>
<organism evidence="3 4">
    <name type="scientific">Streptomyces filamentosus NRRL 15998</name>
    <dbReference type="NCBI Taxonomy" id="457431"/>
    <lineage>
        <taxon>Bacteria</taxon>
        <taxon>Bacillati</taxon>
        <taxon>Actinomycetota</taxon>
        <taxon>Actinomycetes</taxon>
        <taxon>Kitasatosporales</taxon>
        <taxon>Streptomycetaceae</taxon>
        <taxon>Streptomyces</taxon>
    </lineage>
</organism>
<accession>D6AMQ2</accession>